<organism evidence="2 3">
    <name type="scientific">Dovyalis caffra</name>
    <dbReference type="NCBI Taxonomy" id="77055"/>
    <lineage>
        <taxon>Eukaryota</taxon>
        <taxon>Viridiplantae</taxon>
        <taxon>Streptophyta</taxon>
        <taxon>Embryophyta</taxon>
        <taxon>Tracheophyta</taxon>
        <taxon>Spermatophyta</taxon>
        <taxon>Magnoliopsida</taxon>
        <taxon>eudicotyledons</taxon>
        <taxon>Gunneridae</taxon>
        <taxon>Pentapetalae</taxon>
        <taxon>rosids</taxon>
        <taxon>fabids</taxon>
        <taxon>Malpighiales</taxon>
        <taxon>Salicaceae</taxon>
        <taxon>Flacourtieae</taxon>
        <taxon>Dovyalis</taxon>
    </lineage>
</organism>
<evidence type="ECO:0000313" key="3">
    <source>
        <dbReference type="Proteomes" id="UP001314170"/>
    </source>
</evidence>
<feature type="region of interest" description="Disordered" evidence="1">
    <location>
        <begin position="24"/>
        <end position="53"/>
    </location>
</feature>
<comment type="caution">
    <text evidence="2">The sequence shown here is derived from an EMBL/GenBank/DDBJ whole genome shotgun (WGS) entry which is preliminary data.</text>
</comment>
<dbReference type="Proteomes" id="UP001314170">
    <property type="component" value="Unassembled WGS sequence"/>
</dbReference>
<protein>
    <submittedName>
        <fullName evidence="2">Uncharacterized protein</fullName>
    </submittedName>
</protein>
<evidence type="ECO:0000256" key="1">
    <source>
        <dbReference type="SAM" id="MobiDB-lite"/>
    </source>
</evidence>
<keyword evidence="3" id="KW-1185">Reference proteome</keyword>
<feature type="compositionally biased region" description="Polar residues" evidence="1">
    <location>
        <begin position="30"/>
        <end position="39"/>
    </location>
</feature>
<feature type="non-terminal residue" evidence="2">
    <location>
        <position position="1"/>
    </location>
</feature>
<proteinExistence type="predicted"/>
<gene>
    <name evidence="2" type="ORF">DCAF_LOCUS20173</name>
</gene>
<dbReference type="AlphaFoldDB" id="A0AAV1S7T2"/>
<name>A0AAV1S7T2_9ROSI</name>
<accession>A0AAV1S7T2</accession>
<evidence type="ECO:0000313" key="2">
    <source>
        <dbReference type="EMBL" id="CAK7347486.1"/>
    </source>
</evidence>
<reference evidence="2 3" key="1">
    <citation type="submission" date="2024-01" db="EMBL/GenBank/DDBJ databases">
        <authorList>
            <person name="Waweru B."/>
        </authorList>
    </citation>
    <scope>NUCLEOTIDE SEQUENCE [LARGE SCALE GENOMIC DNA]</scope>
</reference>
<sequence length="125" mass="14195">AEIHKVHSRLNVLKKRDVEGQGSFPFQELMDSSGSSETNKAFDAKRSPRVKRSPNRLLSKTTMNVKHLIEMPSKIVLVSSPPNLIMIAISKKSKAHHEYKSPYLASFGIRKYRIKNMDFPIISTT</sequence>
<dbReference type="EMBL" id="CAWUPB010001173">
    <property type="protein sequence ID" value="CAK7347486.1"/>
    <property type="molecule type" value="Genomic_DNA"/>
</dbReference>